<protein>
    <submittedName>
        <fullName evidence="2">Oligogalacturonate lyase family protein</fullName>
    </submittedName>
</protein>
<dbReference type="GO" id="GO:0016829">
    <property type="term" value="F:lyase activity"/>
    <property type="evidence" value="ECO:0007669"/>
    <property type="project" value="UniProtKB-KW"/>
</dbReference>
<dbReference type="Pfam" id="PF14583">
    <property type="entry name" value="Pectate_lyase22"/>
    <property type="match status" value="1"/>
</dbReference>
<accession>A0ABT4G8H8</accession>
<dbReference type="EMBL" id="JAMDMX010000014">
    <property type="protein sequence ID" value="MCY9692480.1"/>
    <property type="molecule type" value="Genomic_DNA"/>
</dbReference>
<keyword evidence="3" id="KW-1185">Reference proteome</keyword>
<name>A0ABT4G8H8_9BACL</name>
<comment type="caution">
    <text evidence="2">The sequence shown here is derived from an EMBL/GenBank/DDBJ whole genome shotgun (WGS) entry which is preliminary data.</text>
</comment>
<dbReference type="InterPro" id="IPR011659">
    <property type="entry name" value="WD40"/>
</dbReference>
<proteinExistence type="predicted"/>
<dbReference type="Proteomes" id="UP001527099">
    <property type="component" value="Unassembled WGS sequence"/>
</dbReference>
<organism evidence="2 3">
    <name type="scientific">Paenibacillus alginolyticus</name>
    <dbReference type="NCBI Taxonomy" id="59839"/>
    <lineage>
        <taxon>Bacteria</taxon>
        <taxon>Bacillati</taxon>
        <taxon>Bacillota</taxon>
        <taxon>Bacilli</taxon>
        <taxon>Bacillales</taxon>
        <taxon>Paenibacillaceae</taxon>
        <taxon>Paenibacillus</taxon>
    </lineage>
</organism>
<dbReference type="SUPFAM" id="SSF82171">
    <property type="entry name" value="DPP6 N-terminal domain-like"/>
    <property type="match status" value="1"/>
</dbReference>
<evidence type="ECO:0000259" key="1">
    <source>
        <dbReference type="Pfam" id="PF14583"/>
    </source>
</evidence>
<dbReference type="RefSeq" id="WP_244280202.1">
    <property type="nucleotide sequence ID" value="NZ_JAMDMW010000098.1"/>
</dbReference>
<keyword evidence="2" id="KW-0456">Lyase</keyword>
<feature type="domain" description="Oligogalacturonate lyase" evidence="1">
    <location>
        <begin position="6"/>
        <end position="264"/>
    </location>
</feature>
<evidence type="ECO:0000313" key="2">
    <source>
        <dbReference type="EMBL" id="MCY9692480.1"/>
    </source>
</evidence>
<dbReference type="PANTHER" id="PTHR36842:SF1">
    <property type="entry name" value="PROTEIN TOLB"/>
    <property type="match status" value="1"/>
</dbReference>
<evidence type="ECO:0000313" key="3">
    <source>
        <dbReference type="Proteomes" id="UP001527099"/>
    </source>
</evidence>
<gene>
    <name evidence="2" type="ORF">M5X19_06080</name>
</gene>
<dbReference type="Pfam" id="PF07676">
    <property type="entry name" value="PD40"/>
    <property type="match status" value="1"/>
</dbReference>
<dbReference type="Gene3D" id="2.130.10.10">
    <property type="entry name" value="YVTN repeat-like/Quinoprotein amine dehydrogenase"/>
    <property type="match status" value="1"/>
</dbReference>
<sequence>MEIGSKGTVWPSEWKSYHDPVTGVPVRQLTQYKTHSHHLYFTENGWYENNNRLLLISDRGNQANLYSMDMSTGEMTQLTDLRSPTDDLSACLNPEETKAYFKNQNQVVELDLRTLQERFLYECPEGFHTGQLSCTADGKYIVTAISENLSQRIRIDLGNGYVGHREVMEAGPLCQIIKISVTEAAAEAVHQDRSWIGHINASPALPHLITFCHEGPWNLVDHRIWGCDLRNGATWKIRERTQPLEKVGHEYWLADGENLGYHGFREDGTGFWGRIKHDNTEMEEVEFSFRNWHAHSDDFSQVIVDGRSPLTLMIYWKRVNGVLSAPKVLCEHRCSFHSQKVHAHPRFSPDGRRLLFTSDMNGYGNLYLVDIPVDVDQLPNYEG</sequence>
<dbReference type="InterPro" id="IPR015943">
    <property type="entry name" value="WD40/YVTN_repeat-like_dom_sf"/>
</dbReference>
<dbReference type="InterPro" id="IPR027946">
    <property type="entry name" value="Ogl_dom"/>
</dbReference>
<dbReference type="PANTHER" id="PTHR36842">
    <property type="entry name" value="PROTEIN TOLB HOMOLOG"/>
    <property type="match status" value="1"/>
</dbReference>
<reference evidence="2 3" key="1">
    <citation type="submission" date="2022-05" db="EMBL/GenBank/DDBJ databases">
        <title>Genome Sequencing of Bee-Associated Microbes.</title>
        <authorList>
            <person name="Dunlap C."/>
        </authorList>
    </citation>
    <scope>NUCLEOTIDE SEQUENCE [LARGE SCALE GENOMIC DNA]</scope>
    <source>
        <strain evidence="2 3">NRRL B-14421</strain>
    </source>
</reference>